<dbReference type="InterPro" id="IPR036852">
    <property type="entry name" value="Peptidase_S8/S53_dom_sf"/>
</dbReference>
<evidence type="ECO:0000256" key="1">
    <source>
        <dbReference type="ARBA" id="ARBA00011073"/>
    </source>
</evidence>
<dbReference type="PANTHER" id="PTHR43806">
    <property type="entry name" value="PEPTIDASE S8"/>
    <property type="match status" value="1"/>
</dbReference>
<dbReference type="GO" id="GO:0006508">
    <property type="term" value="P:proteolysis"/>
    <property type="evidence" value="ECO:0007669"/>
    <property type="project" value="UniProtKB-KW"/>
</dbReference>
<keyword evidence="6" id="KW-1133">Transmembrane helix</keyword>
<evidence type="ECO:0000313" key="9">
    <source>
        <dbReference type="EMBL" id="PDQ34906.1"/>
    </source>
</evidence>
<keyword evidence="6" id="KW-0472">Membrane</keyword>
<feature type="active site" description="Charge relay system" evidence="5">
    <location>
        <position position="271"/>
    </location>
</feature>
<evidence type="ECO:0000256" key="6">
    <source>
        <dbReference type="SAM" id="Phobius"/>
    </source>
</evidence>
<feature type="transmembrane region" description="Helical" evidence="6">
    <location>
        <begin position="391"/>
        <end position="416"/>
    </location>
</feature>
<dbReference type="InterPro" id="IPR000209">
    <property type="entry name" value="Peptidase_S8/S53_dom"/>
</dbReference>
<feature type="active site" description="Charge relay system" evidence="5">
    <location>
        <position position="69"/>
    </location>
</feature>
<dbReference type="SUPFAM" id="SSF52743">
    <property type="entry name" value="Subtilisin-like"/>
    <property type="match status" value="1"/>
</dbReference>
<proteinExistence type="inferred from homology"/>
<sequence length="428" mass="43994">MSVTRGRVIPTPRATIAATVLATALLGISGATPARADIVRDSEYWLSDYGFLSAWNITRGKGVKVAIIDTGVKGSVPDLAGTVVGGTDVSGIGSADGQTPVGEDSEHGTLVASLLAGNGTSATSGIMGVAPDAKILSVSVAFGQNTGAVLSPDDQIAKAVKWAVDSGAKVINMSLTRNTRDWPPSWDEAFLYAFQHDVVVVAAAGNRGGGTSEVGAPATIPGVLTVGGVTRTKKASVDASSQGITIGISAPSEDLVGVNPNGAYVTWYGTSGATPIVSGLVALVRSKYPDLDAANVIERVTRTANPDGHVVPSALYGYGLIDPVAALTAQVTPVDSHVLVDGLTSWIRLHRRADVTPSAAATEKPPITPIPDPPLPPLTGAKTLLPTERTLTYVTVPLALVAGFGTLTALLGIGAVRHWKRLARRRER</sequence>
<dbReference type="AlphaFoldDB" id="A0A2A6FQN2"/>
<evidence type="ECO:0000256" key="4">
    <source>
        <dbReference type="ARBA" id="ARBA00022825"/>
    </source>
</evidence>
<evidence type="ECO:0000256" key="5">
    <source>
        <dbReference type="PROSITE-ProRule" id="PRU01240"/>
    </source>
</evidence>
<evidence type="ECO:0000256" key="3">
    <source>
        <dbReference type="ARBA" id="ARBA00022801"/>
    </source>
</evidence>
<feature type="active site" description="Charge relay system" evidence="5">
    <location>
        <position position="107"/>
    </location>
</feature>
<feature type="signal peptide" evidence="7">
    <location>
        <begin position="1"/>
        <end position="36"/>
    </location>
</feature>
<protein>
    <submittedName>
        <fullName evidence="9">Peptidase S8</fullName>
    </submittedName>
</protein>
<dbReference type="GO" id="GO:0004252">
    <property type="term" value="F:serine-type endopeptidase activity"/>
    <property type="evidence" value="ECO:0007669"/>
    <property type="project" value="UniProtKB-UniRule"/>
</dbReference>
<dbReference type="InterPro" id="IPR022398">
    <property type="entry name" value="Peptidase_S8_His-AS"/>
</dbReference>
<evidence type="ECO:0000256" key="2">
    <source>
        <dbReference type="ARBA" id="ARBA00022670"/>
    </source>
</evidence>
<dbReference type="PROSITE" id="PS00137">
    <property type="entry name" value="SUBTILASE_HIS"/>
    <property type="match status" value="1"/>
</dbReference>
<evidence type="ECO:0000256" key="7">
    <source>
        <dbReference type="SAM" id="SignalP"/>
    </source>
</evidence>
<dbReference type="PROSITE" id="PS00138">
    <property type="entry name" value="SUBTILASE_SER"/>
    <property type="match status" value="1"/>
</dbReference>
<feature type="chain" id="PRO_5012427460" evidence="7">
    <location>
        <begin position="37"/>
        <end position="428"/>
    </location>
</feature>
<gene>
    <name evidence="9" type="ORF">B5766_09105</name>
</gene>
<dbReference type="InterPro" id="IPR023828">
    <property type="entry name" value="Peptidase_S8_Ser-AS"/>
</dbReference>
<organism evidence="9 10">
    <name type="scientific">Candidatus Lumbricidiphila eiseniae</name>
    <dbReference type="NCBI Taxonomy" id="1969409"/>
    <lineage>
        <taxon>Bacteria</taxon>
        <taxon>Bacillati</taxon>
        <taxon>Actinomycetota</taxon>
        <taxon>Actinomycetes</taxon>
        <taxon>Micrococcales</taxon>
        <taxon>Microbacteriaceae</taxon>
        <taxon>Candidatus Lumbricidiphila</taxon>
    </lineage>
</organism>
<keyword evidence="7" id="KW-0732">Signal</keyword>
<comment type="caution">
    <text evidence="9">The sequence shown here is derived from an EMBL/GenBank/DDBJ whole genome shotgun (WGS) entry which is preliminary data.</text>
</comment>
<dbReference type="PROSITE" id="PS51892">
    <property type="entry name" value="SUBTILASE"/>
    <property type="match status" value="1"/>
</dbReference>
<dbReference type="PRINTS" id="PR00723">
    <property type="entry name" value="SUBTILISIN"/>
</dbReference>
<dbReference type="Pfam" id="PF00082">
    <property type="entry name" value="Peptidase_S8"/>
    <property type="match status" value="1"/>
</dbReference>
<dbReference type="InterPro" id="IPR050131">
    <property type="entry name" value="Peptidase_S8_subtilisin-like"/>
</dbReference>
<dbReference type="PANTHER" id="PTHR43806:SF11">
    <property type="entry name" value="CEREVISIN-RELATED"/>
    <property type="match status" value="1"/>
</dbReference>
<name>A0A2A6FQN2_9MICO</name>
<keyword evidence="3 5" id="KW-0378">Hydrolase</keyword>
<keyword evidence="4 5" id="KW-0720">Serine protease</keyword>
<dbReference type="Gene3D" id="3.40.50.200">
    <property type="entry name" value="Peptidase S8/S53 domain"/>
    <property type="match status" value="1"/>
</dbReference>
<keyword evidence="6" id="KW-0812">Transmembrane</keyword>
<dbReference type="InterPro" id="IPR015500">
    <property type="entry name" value="Peptidase_S8_subtilisin-rel"/>
</dbReference>
<reference evidence="10" key="1">
    <citation type="submission" date="2017-03" db="EMBL/GenBank/DDBJ databases">
        <authorList>
            <person name="Lund M.B."/>
        </authorList>
    </citation>
    <scope>NUCLEOTIDE SEQUENCE [LARGE SCALE GENOMIC DNA]</scope>
</reference>
<accession>A0A2A6FQN2</accession>
<keyword evidence="2 5" id="KW-0645">Protease</keyword>
<evidence type="ECO:0000313" key="10">
    <source>
        <dbReference type="Proteomes" id="UP000219994"/>
    </source>
</evidence>
<feature type="domain" description="Peptidase S8/S53" evidence="8">
    <location>
        <begin position="60"/>
        <end position="319"/>
    </location>
</feature>
<comment type="similarity">
    <text evidence="1 5">Belongs to the peptidase S8 family.</text>
</comment>
<dbReference type="EMBL" id="NAEP01000044">
    <property type="protein sequence ID" value="PDQ34906.1"/>
    <property type="molecule type" value="Genomic_DNA"/>
</dbReference>
<dbReference type="Proteomes" id="UP000219994">
    <property type="component" value="Unassembled WGS sequence"/>
</dbReference>
<evidence type="ECO:0000259" key="8">
    <source>
        <dbReference type="Pfam" id="PF00082"/>
    </source>
</evidence>